<dbReference type="InterPro" id="IPR013783">
    <property type="entry name" value="Ig-like_fold"/>
</dbReference>
<dbReference type="EMBL" id="JBBPFD010000014">
    <property type="protein sequence ID" value="KAK7898337.1"/>
    <property type="molecule type" value="Genomic_DNA"/>
</dbReference>
<evidence type="ECO:0000313" key="3">
    <source>
        <dbReference type="EMBL" id="KAK7898337.1"/>
    </source>
</evidence>
<dbReference type="PROSITE" id="PS50835">
    <property type="entry name" value="IG_LIKE"/>
    <property type="match status" value="1"/>
</dbReference>
<feature type="chain" id="PRO_5043553127" description="Ig-like domain-containing protein" evidence="1">
    <location>
        <begin position="19"/>
        <end position="140"/>
    </location>
</feature>
<evidence type="ECO:0000259" key="2">
    <source>
        <dbReference type="PROSITE" id="PS50835"/>
    </source>
</evidence>
<keyword evidence="1" id="KW-0732">Signal</keyword>
<sequence>MNLSLCLALISLIACAESTMHYRAVRGDMFKMPCERWSRVEDLKNGIPAVTQNSRVPFKVEAAHSGNYTCKTRICTLRIQRFPHYLTIYPEKYPPIITHPANNTEEVELGLSYTLTCKVNYPEADPPVVQWFMIDTMAFW</sequence>
<dbReference type="InterPro" id="IPR036179">
    <property type="entry name" value="Ig-like_dom_sf"/>
</dbReference>
<dbReference type="Gene3D" id="2.60.40.10">
    <property type="entry name" value="Immunoglobulins"/>
    <property type="match status" value="1"/>
</dbReference>
<feature type="signal peptide" evidence="1">
    <location>
        <begin position="1"/>
        <end position="18"/>
    </location>
</feature>
<gene>
    <name evidence="3" type="ORF">WMY93_019190</name>
</gene>
<dbReference type="SUPFAM" id="SSF48726">
    <property type="entry name" value="Immunoglobulin"/>
    <property type="match status" value="1"/>
</dbReference>
<feature type="domain" description="Ig-like" evidence="2">
    <location>
        <begin position="94"/>
        <end position="140"/>
    </location>
</feature>
<dbReference type="InterPro" id="IPR007110">
    <property type="entry name" value="Ig-like_dom"/>
</dbReference>
<reference evidence="4" key="1">
    <citation type="submission" date="2024-04" db="EMBL/GenBank/DDBJ databases">
        <title>Salinicola lusitanus LLJ914,a marine bacterium isolated from the Okinawa Trough.</title>
        <authorList>
            <person name="Li J."/>
        </authorList>
    </citation>
    <scope>NUCLEOTIDE SEQUENCE [LARGE SCALE GENOMIC DNA]</scope>
</reference>
<dbReference type="Proteomes" id="UP001460270">
    <property type="component" value="Unassembled WGS sequence"/>
</dbReference>
<dbReference type="AlphaFoldDB" id="A0AAW0NPI1"/>
<organism evidence="3 4">
    <name type="scientific">Mugilogobius chulae</name>
    <name type="common">yellowstripe goby</name>
    <dbReference type="NCBI Taxonomy" id="88201"/>
    <lineage>
        <taxon>Eukaryota</taxon>
        <taxon>Metazoa</taxon>
        <taxon>Chordata</taxon>
        <taxon>Craniata</taxon>
        <taxon>Vertebrata</taxon>
        <taxon>Euteleostomi</taxon>
        <taxon>Actinopterygii</taxon>
        <taxon>Neopterygii</taxon>
        <taxon>Teleostei</taxon>
        <taxon>Neoteleostei</taxon>
        <taxon>Acanthomorphata</taxon>
        <taxon>Gobiaria</taxon>
        <taxon>Gobiiformes</taxon>
        <taxon>Gobioidei</taxon>
        <taxon>Gobiidae</taxon>
        <taxon>Gobionellinae</taxon>
        <taxon>Mugilogobius</taxon>
    </lineage>
</organism>
<name>A0AAW0NPI1_9GOBI</name>
<evidence type="ECO:0000313" key="4">
    <source>
        <dbReference type="Proteomes" id="UP001460270"/>
    </source>
</evidence>
<comment type="caution">
    <text evidence="3">The sequence shown here is derived from an EMBL/GenBank/DDBJ whole genome shotgun (WGS) entry which is preliminary data.</text>
</comment>
<protein>
    <recommendedName>
        <fullName evidence="2">Ig-like domain-containing protein</fullName>
    </recommendedName>
</protein>
<keyword evidence="4" id="KW-1185">Reference proteome</keyword>
<evidence type="ECO:0000256" key="1">
    <source>
        <dbReference type="SAM" id="SignalP"/>
    </source>
</evidence>
<proteinExistence type="predicted"/>
<accession>A0AAW0NPI1</accession>